<dbReference type="RefSeq" id="WP_379018284.1">
    <property type="nucleotide sequence ID" value="NZ_JBHRTA010000003.1"/>
</dbReference>
<comment type="similarity">
    <text evidence="2 7">Belongs to the ExbD/TolR family.</text>
</comment>
<keyword evidence="4 7" id="KW-0812">Transmembrane</keyword>
<evidence type="ECO:0000256" key="2">
    <source>
        <dbReference type="ARBA" id="ARBA00005811"/>
    </source>
</evidence>
<dbReference type="InterPro" id="IPR003400">
    <property type="entry name" value="ExbD"/>
</dbReference>
<accession>A0ABV7JKZ0</accession>
<sequence length="208" mass="23122">MPRVKVKRASTAIDMTAMCDVSFLLLTFFILTATARQPEPMQVDTPASVTQVKIPDENLALITVGGGGKLFFGVMGRDVRARTLELMSEKYSVPFTPEEKAEFAVMESFGVPMGNLKEIINMETSDRVREGLQPGIPADTTKELSNQLHHWIYSARVATKELKNEDLRLSIRGDANEKYPAVKKVIDILQGQGVNKFSLITSLRAEDF</sequence>
<keyword evidence="3" id="KW-1003">Cell membrane</keyword>
<evidence type="ECO:0000256" key="3">
    <source>
        <dbReference type="ARBA" id="ARBA00022475"/>
    </source>
</evidence>
<proteinExistence type="inferred from homology"/>
<keyword evidence="7" id="KW-0653">Protein transport</keyword>
<evidence type="ECO:0000256" key="6">
    <source>
        <dbReference type="ARBA" id="ARBA00023136"/>
    </source>
</evidence>
<evidence type="ECO:0000313" key="8">
    <source>
        <dbReference type="EMBL" id="MFC3196002.1"/>
    </source>
</evidence>
<keyword evidence="5" id="KW-1133">Transmembrane helix</keyword>
<evidence type="ECO:0000256" key="1">
    <source>
        <dbReference type="ARBA" id="ARBA00004162"/>
    </source>
</evidence>
<evidence type="ECO:0000256" key="4">
    <source>
        <dbReference type="ARBA" id="ARBA00022692"/>
    </source>
</evidence>
<dbReference type="Proteomes" id="UP001595526">
    <property type="component" value="Unassembled WGS sequence"/>
</dbReference>
<name>A0ABV7JKZ0_9SPHI</name>
<keyword evidence="9" id="KW-1185">Reference proteome</keyword>
<organism evidence="8 9">
    <name type="scientific">Parapedobacter deserti</name>
    <dbReference type="NCBI Taxonomy" id="1912957"/>
    <lineage>
        <taxon>Bacteria</taxon>
        <taxon>Pseudomonadati</taxon>
        <taxon>Bacteroidota</taxon>
        <taxon>Sphingobacteriia</taxon>
        <taxon>Sphingobacteriales</taxon>
        <taxon>Sphingobacteriaceae</taxon>
        <taxon>Parapedobacter</taxon>
    </lineage>
</organism>
<dbReference type="PANTHER" id="PTHR30558">
    <property type="entry name" value="EXBD MEMBRANE COMPONENT OF PMF-DRIVEN MACROMOLECULE IMPORT SYSTEM"/>
    <property type="match status" value="1"/>
</dbReference>
<keyword evidence="7" id="KW-0813">Transport</keyword>
<evidence type="ECO:0000313" key="9">
    <source>
        <dbReference type="Proteomes" id="UP001595526"/>
    </source>
</evidence>
<dbReference type="EMBL" id="JBHRTA010000003">
    <property type="protein sequence ID" value="MFC3196002.1"/>
    <property type="molecule type" value="Genomic_DNA"/>
</dbReference>
<evidence type="ECO:0000256" key="7">
    <source>
        <dbReference type="RuleBase" id="RU003879"/>
    </source>
</evidence>
<comment type="caution">
    <text evidence="8">The sequence shown here is derived from an EMBL/GenBank/DDBJ whole genome shotgun (WGS) entry which is preliminary data.</text>
</comment>
<keyword evidence="6" id="KW-0472">Membrane</keyword>
<dbReference type="PANTHER" id="PTHR30558:SF3">
    <property type="entry name" value="BIOPOLYMER TRANSPORT PROTEIN EXBD-RELATED"/>
    <property type="match status" value="1"/>
</dbReference>
<gene>
    <name evidence="8" type="ORF">ACFOET_00115</name>
</gene>
<comment type="subcellular location">
    <subcellularLocation>
        <location evidence="1">Cell membrane</location>
        <topology evidence="1">Single-pass membrane protein</topology>
    </subcellularLocation>
    <subcellularLocation>
        <location evidence="7">Cell membrane</location>
        <topology evidence="7">Single-pass type II membrane protein</topology>
    </subcellularLocation>
</comment>
<protein>
    <submittedName>
        <fullName evidence="8">ExbD/TolR family protein</fullName>
    </submittedName>
</protein>
<dbReference type="Pfam" id="PF02472">
    <property type="entry name" value="ExbD"/>
    <property type="match status" value="1"/>
</dbReference>
<evidence type="ECO:0000256" key="5">
    <source>
        <dbReference type="ARBA" id="ARBA00022989"/>
    </source>
</evidence>
<reference evidence="9" key="1">
    <citation type="journal article" date="2019" name="Int. J. Syst. Evol. Microbiol.">
        <title>The Global Catalogue of Microorganisms (GCM) 10K type strain sequencing project: providing services to taxonomists for standard genome sequencing and annotation.</title>
        <authorList>
            <consortium name="The Broad Institute Genomics Platform"/>
            <consortium name="The Broad Institute Genome Sequencing Center for Infectious Disease"/>
            <person name="Wu L."/>
            <person name="Ma J."/>
        </authorList>
    </citation>
    <scope>NUCLEOTIDE SEQUENCE [LARGE SCALE GENOMIC DNA]</scope>
    <source>
        <strain evidence="9">KCTC 52416</strain>
    </source>
</reference>